<evidence type="ECO:0000313" key="2">
    <source>
        <dbReference type="Proteomes" id="UP000222542"/>
    </source>
</evidence>
<dbReference type="Proteomes" id="UP000222542">
    <property type="component" value="Unassembled WGS sequence"/>
</dbReference>
<dbReference type="STRING" id="4072.A0A2G3A5P8"/>
<gene>
    <name evidence="1" type="ORF">T459_04678</name>
</gene>
<name>A0A2G3A5P8_CAPAN</name>
<dbReference type="PANTHER" id="PTHR46087:SF9">
    <property type="entry name" value="ARM REPEAT SUPERFAMILY PROTEIN"/>
    <property type="match status" value="1"/>
</dbReference>
<reference evidence="1 2" key="1">
    <citation type="journal article" date="2014" name="Nat. Genet.">
        <title>Genome sequence of the hot pepper provides insights into the evolution of pungency in Capsicum species.</title>
        <authorList>
            <person name="Kim S."/>
            <person name="Park M."/>
            <person name="Yeom S.I."/>
            <person name="Kim Y.M."/>
            <person name="Lee J.M."/>
            <person name="Lee H.A."/>
            <person name="Seo E."/>
            <person name="Choi J."/>
            <person name="Cheong K."/>
            <person name="Kim K.T."/>
            <person name="Jung K."/>
            <person name="Lee G.W."/>
            <person name="Oh S.K."/>
            <person name="Bae C."/>
            <person name="Kim S.B."/>
            <person name="Lee H.Y."/>
            <person name="Kim S.Y."/>
            <person name="Kim M.S."/>
            <person name="Kang B.C."/>
            <person name="Jo Y.D."/>
            <person name="Yang H.B."/>
            <person name="Jeong H.J."/>
            <person name="Kang W.H."/>
            <person name="Kwon J.K."/>
            <person name="Shin C."/>
            <person name="Lim J.Y."/>
            <person name="Park J.H."/>
            <person name="Huh J.H."/>
            <person name="Kim J.S."/>
            <person name="Kim B.D."/>
            <person name="Cohen O."/>
            <person name="Paran I."/>
            <person name="Suh M.C."/>
            <person name="Lee S.B."/>
            <person name="Kim Y.K."/>
            <person name="Shin Y."/>
            <person name="Noh S.J."/>
            <person name="Park J."/>
            <person name="Seo Y.S."/>
            <person name="Kwon S.Y."/>
            <person name="Kim H.A."/>
            <person name="Park J.M."/>
            <person name="Kim H.J."/>
            <person name="Choi S.B."/>
            <person name="Bosland P.W."/>
            <person name="Reeves G."/>
            <person name="Jo S.H."/>
            <person name="Lee B.W."/>
            <person name="Cho H.T."/>
            <person name="Choi H.S."/>
            <person name="Lee M.S."/>
            <person name="Yu Y."/>
            <person name="Do Choi Y."/>
            <person name="Park B.S."/>
            <person name="van Deynze A."/>
            <person name="Ashrafi H."/>
            <person name="Hill T."/>
            <person name="Kim W.T."/>
            <person name="Pai H.S."/>
            <person name="Ahn H.K."/>
            <person name="Yeam I."/>
            <person name="Giovannoni J.J."/>
            <person name="Rose J.K."/>
            <person name="Sorensen I."/>
            <person name="Lee S.J."/>
            <person name="Kim R.W."/>
            <person name="Choi I.Y."/>
            <person name="Choi B.S."/>
            <person name="Lim J.S."/>
            <person name="Lee Y.H."/>
            <person name="Choi D."/>
        </authorList>
    </citation>
    <scope>NUCLEOTIDE SEQUENCE [LARGE SCALE GENOMIC DNA]</scope>
    <source>
        <strain evidence="2">cv. CM334</strain>
    </source>
</reference>
<dbReference type="PANTHER" id="PTHR46087">
    <property type="entry name" value="PUTATIVE, EXPRESSED-RELATED"/>
    <property type="match status" value="1"/>
</dbReference>
<dbReference type="AlphaFoldDB" id="A0A2G3A5P8"/>
<sequence>MSKLRFNVQVRDIGLILDMMAVMLENITSIPRGFISSVTPCYGPPDHETCVGAHRIFSFVLVPSSVSPQKVSKETRLRKAADFSRALSRTVSVFSSSAALFGKLRD</sequence>
<evidence type="ECO:0000313" key="1">
    <source>
        <dbReference type="EMBL" id="PHT89565.1"/>
    </source>
</evidence>
<organism evidence="1 2">
    <name type="scientific">Capsicum annuum</name>
    <name type="common">Capsicum pepper</name>
    <dbReference type="NCBI Taxonomy" id="4072"/>
    <lineage>
        <taxon>Eukaryota</taxon>
        <taxon>Viridiplantae</taxon>
        <taxon>Streptophyta</taxon>
        <taxon>Embryophyta</taxon>
        <taxon>Tracheophyta</taxon>
        <taxon>Spermatophyta</taxon>
        <taxon>Magnoliopsida</taxon>
        <taxon>eudicotyledons</taxon>
        <taxon>Gunneridae</taxon>
        <taxon>Pentapetalae</taxon>
        <taxon>asterids</taxon>
        <taxon>lamiids</taxon>
        <taxon>Solanales</taxon>
        <taxon>Solanaceae</taxon>
        <taxon>Solanoideae</taxon>
        <taxon>Capsiceae</taxon>
        <taxon>Capsicum</taxon>
    </lineage>
</organism>
<dbReference type="Gramene" id="PHT89565">
    <property type="protein sequence ID" value="PHT89565"/>
    <property type="gene ID" value="T459_04678"/>
</dbReference>
<dbReference type="InterPro" id="IPR055296">
    <property type="entry name" value="SRL2-like"/>
</dbReference>
<protein>
    <submittedName>
        <fullName evidence="1">Uncharacterized protein</fullName>
    </submittedName>
</protein>
<reference evidence="1 2" key="2">
    <citation type="journal article" date="2017" name="Genome Biol.">
        <title>New reference genome sequences of hot pepper reveal the massive evolution of plant disease-resistance genes by retroduplication.</title>
        <authorList>
            <person name="Kim S."/>
            <person name="Park J."/>
            <person name="Yeom S.I."/>
            <person name="Kim Y.M."/>
            <person name="Seo E."/>
            <person name="Kim K.T."/>
            <person name="Kim M.S."/>
            <person name="Lee J.M."/>
            <person name="Cheong K."/>
            <person name="Shin H.S."/>
            <person name="Kim S.B."/>
            <person name="Han K."/>
            <person name="Lee J."/>
            <person name="Park M."/>
            <person name="Lee H.A."/>
            <person name="Lee H.Y."/>
            <person name="Lee Y."/>
            <person name="Oh S."/>
            <person name="Lee J.H."/>
            <person name="Choi E."/>
            <person name="Choi E."/>
            <person name="Lee S.E."/>
            <person name="Jeon J."/>
            <person name="Kim H."/>
            <person name="Choi G."/>
            <person name="Song H."/>
            <person name="Lee J."/>
            <person name="Lee S.C."/>
            <person name="Kwon J.K."/>
            <person name="Lee H.Y."/>
            <person name="Koo N."/>
            <person name="Hong Y."/>
            <person name="Kim R.W."/>
            <person name="Kang W.H."/>
            <person name="Huh J.H."/>
            <person name="Kang B.C."/>
            <person name="Yang T.J."/>
            <person name="Lee Y.H."/>
            <person name="Bennetzen J.L."/>
            <person name="Choi D."/>
        </authorList>
    </citation>
    <scope>NUCLEOTIDE SEQUENCE [LARGE SCALE GENOMIC DNA]</scope>
    <source>
        <strain evidence="2">cv. CM334</strain>
    </source>
</reference>
<keyword evidence="2" id="KW-1185">Reference proteome</keyword>
<proteinExistence type="predicted"/>
<comment type="caution">
    <text evidence="1">The sequence shown here is derived from an EMBL/GenBank/DDBJ whole genome shotgun (WGS) entry which is preliminary data.</text>
</comment>
<dbReference type="EMBL" id="AYRZ02000002">
    <property type="protein sequence ID" value="PHT89565.1"/>
    <property type="molecule type" value="Genomic_DNA"/>
</dbReference>
<accession>A0A2G3A5P8</accession>